<name>A0ABN1BM52_9ACTN</name>
<dbReference type="PROSITE" id="PS52050">
    <property type="entry name" value="WYL"/>
    <property type="match status" value="1"/>
</dbReference>
<evidence type="ECO:0000259" key="1">
    <source>
        <dbReference type="Pfam" id="PF13280"/>
    </source>
</evidence>
<evidence type="ECO:0000313" key="3">
    <source>
        <dbReference type="Proteomes" id="UP001500909"/>
    </source>
</evidence>
<organism evidence="2 3">
    <name type="scientific">Streptomyces olivaceiscleroticus</name>
    <dbReference type="NCBI Taxonomy" id="68245"/>
    <lineage>
        <taxon>Bacteria</taxon>
        <taxon>Bacillati</taxon>
        <taxon>Actinomycetota</taxon>
        <taxon>Actinomycetes</taxon>
        <taxon>Kitasatosporales</taxon>
        <taxon>Streptomycetaceae</taxon>
        <taxon>Streptomyces</taxon>
    </lineage>
</organism>
<keyword evidence="3" id="KW-1185">Reference proteome</keyword>
<dbReference type="Proteomes" id="UP001500909">
    <property type="component" value="Unassembled WGS sequence"/>
</dbReference>
<feature type="domain" description="WYL" evidence="1">
    <location>
        <begin position="33"/>
        <end position="97"/>
    </location>
</feature>
<dbReference type="RefSeq" id="WP_346100395.1">
    <property type="nucleotide sequence ID" value="NZ_BAAABY010000070.1"/>
</dbReference>
<reference evidence="2 3" key="1">
    <citation type="journal article" date="2019" name="Int. J. Syst. Evol. Microbiol.">
        <title>The Global Catalogue of Microorganisms (GCM) 10K type strain sequencing project: providing services to taxonomists for standard genome sequencing and annotation.</title>
        <authorList>
            <consortium name="The Broad Institute Genomics Platform"/>
            <consortium name="The Broad Institute Genome Sequencing Center for Infectious Disease"/>
            <person name="Wu L."/>
            <person name="Ma J."/>
        </authorList>
    </citation>
    <scope>NUCLEOTIDE SEQUENCE [LARGE SCALE GENOMIC DNA]</scope>
    <source>
        <strain evidence="2 3">JCM 4805</strain>
    </source>
</reference>
<gene>
    <name evidence="2" type="ORF">GCM10010361_77720</name>
</gene>
<dbReference type="Pfam" id="PF13280">
    <property type="entry name" value="WYL"/>
    <property type="match status" value="1"/>
</dbReference>
<evidence type="ECO:0000313" key="2">
    <source>
        <dbReference type="EMBL" id="GAA0500720.1"/>
    </source>
</evidence>
<dbReference type="EMBL" id="BAAABY010000070">
    <property type="protein sequence ID" value="GAA0500720.1"/>
    <property type="molecule type" value="Genomic_DNA"/>
</dbReference>
<dbReference type="InterPro" id="IPR026881">
    <property type="entry name" value="WYL_dom"/>
</dbReference>
<proteinExistence type="predicted"/>
<sequence length="99" mass="10911">MRATARRAIHTVTTAGQTLAHAVLGPAALLRYTLTRAAETGRQLVIDYVKESGEASTRTIAPSEVRRSKTGNWCVRAHDALRDATRTFRLDRITYAETA</sequence>
<protein>
    <recommendedName>
        <fullName evidence="1">WYL domain-containing protein</fullName>
    </recommendedName>
</protein>
<accession>A0ABN1BM52</accession>
<comment type="caution">
    <text evidence="2">The sequence shown here is derived from an EMBL/GenBank/DDBJ whole genome shotgun (WGS) entry which is preliminary data.</text>
</comment>